<keyword evidence="2 7" id="KW-0396">Initiation factor</keyword>
<reference evidence="10" key="1">
    <citation type="submission" date="2021-01" db="EMBL/GenBank/DDBJ databases">
        <authorList>
            <person name="Corre E."/>
            <person name="Pelletier E."/>
            <person name="Niang G."/>
            <person name="Scheremetjew M."/>
            <person name="Finn R."/>
            <person name="Kale V."/>
            <person name="Holt S."/>
            <person name="Cochrane G."/>
            <person name="Meng A."/>
            <person name="Brown T."/>
            <person name="Cohen L."/>
        </authorList>
    </citation>
    <scope>NUCLEOTIDE SEQUENCE</scope>
    <source>
        <strain evidence="10">GSBS06</strain>
    </source>
</reference>
<gene>
    <name evidence="9" type="ORF">ASTO00021_LOCUS1082</name>
    <name evidence="10" type="ORF">ASTO00021_LOCUS1083</name>
</gene>
<dbReference type="EMBL" id="HBIN01001733">
    <property type="protein sequence ID" value="CAE0430722.1"/>
    <property type="molecule type" value="Transcribed_RNA"/>
</dbReference>
<dbReference type="SUPFAM" id="SSF50978">
    <property type="entry name" value="WD40 repeat-like"/>
    <property type="match status" value="1"/>
</dbReference>
<keyword evidence="5 7" id="KW-0648">Protein biosynthesis</keyword>
<dbReference type="PANTHER" id="PTHR19877:SF1">
    <property type="entry name" value="EUKARYOTIC TRANSLATION INITIATION FACTOR 3 SUBUNIT I"/>
    <property type="match status" value="1"/>
</dbReference>
<evidence type="ECO:0000256" key="7">
    <source>
        <dbReference type="HAMAP-Rule" id="MF_03008"/>
    </source>
</evidence>
<evidence type="ECO:0000256" key="1">
    <source>
        <dbReference type="ARBA" id="ARBA00022490"/>
    </source>
</evidence>
<dbReference type="GO" id="GO:0003743">
    <property type="term" value="F:translation initiation factor activity"/>
    <property type="evidence" value="ECO:0007669"/>
    <property type="project" value="UniProtKB-UniRule"/>
</dbReference>
<dbReference type="InterPro" id="IPR027525">
    <property type="entry name" value="eIF3i"/>
</dbReference>
<comment type="similarity">
    <text evidence="6">Belongs to the WD repeat STRAP family.</text>
</comment>
<dbReference type="Pfam" id="PF24805">
    <property type="entry name" value="EIF3I"/>
    <property type="match status" value="1"/>
</dbReference>
<dbReference type="PROSITE" id="PS50082">
    <property type="entry name" value="WD_REPEATS_2"/>
    <property type="match status" value="3"/>
</dbReference>
<dbReference type="GO" id="GO:0071541">
    <property type="term" value="C:eukaryotic translation initiation factor 3 complex, eIF3m"/>
    <property type="evidence" value="ECO:0007669"/>
    <property type="project" value="TreeGrafter"/>
</dbReference>
<evidence type="ECO:0000256" key="2">
    <source>
        <dbReference type="ARBA" id="ARBA00022540"/>
    </source>
</evidence>
<dbReference type="GO" id="GO:0001732">
    <property type="term" value="P:formation of cytoplasmic translation initiation complex"/>
    <property type="evidence" value="ECO:0007669"/>
    <property type="project" value="UniProtKB-UniRule"/>
</dbReference>
<dbReference type="InterPro" id="IPR001680">
    <property type="entry name" value="WD40_rpt"/>
</dbReference>
<dbReference type="InterPro" id="IPR015943">
    <property type="entry name" value="WD40/YVTN_repeat-like_dom_sf"/>
</dbReference>
<evidence type="ECO:0000313" key="10">
    <source>
        <dbReference type="EMBL" id="CAE0430724.1"/>
    </source>
</evidence>
<feature type="repeat" description="WD" evidence="8">
    <location>
        <begin position="285"/>
        <end position="315"/>
    </location>
</feature>
<dbReference type="AlphaFoldDB" id="A0A6S7ZMC4"/>
<organism evidence="10">
    <name type="scientific">Aplanochytrium stocchinoi</name>
    <dbReference type="NCBI Taxonomy" id="215587"/>
    <lineage>
        <taxon>Eukaryota</taxon>
        <taxon>Sar</taxon>
        <taxon>Stramenopiles</taxon>
        <taxon>Bigyra</taxon>
        <taxon>Labyrinthulomycetes</taxon>
        <taxon>Thraustochytrida</taxon>
        <taxon>Thraustochytriidae</taxon>
        <taxon>Aplanochytrium</taxon>
    </lineage>
</organism>
<keyword evidence="3 8" id="KW-0853">WD repeat</keyword>
<comment type="subunit">
    <text evidence="7">Component of the eukaryotic translation initiation factor 3 (eIF-3) complex.</text>
</comment>
<accession>A0A6S7ZMC4</accession>
<feature type="repeat" description="WD" evidence="8">
    <location>
        <begin position="6"/>
        <end position="47"/>
    </location>
</feature>
<dbReference type="SMART" id="SM00320">
    <property type="entry name" value="WD40"/>
    <property type="match status" value="7"/>
</dbReference>
<dbReference type="PANTHER" id="PTHR19877">
    <property type="entry name" value="EUKARYOTIC TRANSLATION INITIATION FACTOR 3 SUBUNIT I"/>
    <property type="match status" value="1"/>
</dbReference>
<evidence type="ECO:0000256" key="3">
    <source>
        <dbReference type="ARBA" id="ARBA00022574"/>
    </source>
</evidence>
<proteinExistence type="inferred from homology"/>
<evidence type="ECO:0000256" key="8">
    <source>
        <dbReference type="PROSITE-ProRule" id="PRU00221"/>
    </source>
</evidence>
<keyword evidence="1 7" id="KW-0963">Cytoplasm</keyword>
<dbReference type="GO" id="GO:0033290">
    <property type="term" value="C:eukaryotic 48S preinitiation complex"/>
    <property type="evidence" value="ECO:0007669"/>
    <property type="project" value="UniProtKB-UniRule"/>
</dbReference>
<comment type="similarity">
    <text evidence="7">Belongs to the eIF-3 subunit I family.</text>
</comment>
<dbReference type="GO" id="GO:0016282">
    <property type="term" value="C:eukaryotic 43S preinitiation complex"/>
    <property type="evidence" value="ECO:0007669"/>
    <property type="project" value="UniProtKB-UniRule"/>
</dbReference>
<evidence type="ECO:0000256" key="5">
    <source>
        <dbReference type="ARBA" id="ARBA00022917"/>
    </source>
</evidence>
<sequence length="343" mass="38499">MRPYVLSGHTRPLTQVKYNREGDLLFSCSKDNVPTLWFTENGERVGTYDGHTGTVWTLDPDRDSAFLITGGADMTCKVWRVQTGELFASLNRSGPVRSAEWAEGSKMFACASDPFRGKPAEVAIYAFTPDRDQMSEEPMYCWNIDSLANDKKITKVTWTPLNEFIVTGDECGIIRIHDPETGRVVREIREHTKRIMCMEWNKEKTMLITGAADCLSLLFDTEDWTVLKRFESNSPVNAAAISPIKEHVIMAGGQDAMSVTTTSSHVGKFETKFYHMVFGEHFGSVKGHFGPVNTLAIHPDGTGFTTGAEDGFIRVHQFDKEYFQMHSELDDLSALEELATKTK</sequence>
<evidence type="ECO:0000256" key="4">
    <source>
        <dbReference type="ARBA" id="ARBA00022737"/>
    </source>
</evidence>
<dbReference type="HAMAP" id="MF_03008">
    <property type="entry name" value="eIF3i"/>
    <property type="match status" value="1"/>
</dbReference>
<keyword evidence="4" id="KW-0677">Repeat</keyword>
<name>A0A6S7ZMC4_9STRA</name>
<comment type="subcellular location">
    <subcellularLocation>
        <location evidence="7">Cytoplasm</location>
    </subcellularLocation>
</comment>
<dbReference type="GO" id="GO:0003723">
    <property type="term" value="F:RNA binding"/>
    <property type="evidence" value="ECO:0007669"/>
    <property type="project" value="TreeGrafter"/>
</dbReference>
<comment type="function">
    <text evidence="7">Component of the eukaryotic translation initiation factor 3 (eIF-3) complex, which is involved in protein synthesis of a specialized repertoire of mRNAs and, together with other initiation factors, stimulates binding of mRNA and methionyl-tRNAi to the 40S ribosome. The eIF-3 complex specifically targets and initiates translation of a subset of mRNAs involved in cell proliferation.</text>
</comment>
<dbReference type="InterPro" id="IPR036322">
    <property type="entry name" value="WD40_repeat_dom_sf"/>
</dbReference>
<dbReference type="Gene3D" id="2.130.10.10">
    <property type="entry name" value="YVTN repeat-like/Quinoprotein amine dehydrogenase"/>
    <property type="match status" value="1"/>
</dbReference>
<protein>
    <recommendedName>
        <fullName evidence="7">Eukaryotic translation initiation factor 3 subunit I</fullName>
        <shortName evidence="7">eIF3i</shortName>
    </recommendedName>
</protein>
<dbReference type="EMBL" id="HBIN01001734">
    <property type="protein sequence ID" value="CAE0430724.1"/>
    <property type="molecule type" value="Transcribed_RNA"/>
</dbReference>
<evidence type="ECO:0000256" key="6">
    <source>
        <dbReference type="ARBA" id="ARBA00038394"/>
    </source>
</evidence>
<evidence type="ECO:0000313" key="9">
    <source>
        <dbReference type="EMBL" id="CAE0430722.1"/>
    </source>
</evidence>
<feature type="repeat" description="WD" evidence="8">
    <location>
        <begin position="48"/>
        <end position="89"/>
    </location>
</feature>
<dbReference type="PROSITE" id="PS50294">
    <property type="entry name" value="WD_REPEATS_REGION"/>
    <property type="match status" value="2"/>
</dbReference>